<accession>C4J0V2</accession>
<feature type="region of interest" description="Disordered" evidence="1">
    <location>
        <begin position="1"/>
        <end position="33"/>
    </location>
</feature>
<evidence type="ECO:0000256" key="1">
    <source>
        <dbReference type="SAM" id="MobiDB-lite"/>
    </source>
</evidence>
<name>C4J0V2_MAIZE</name>
<sequence>MKMSRSSSSLFMQQQQRPDATTLAGAAGDEDEDARGCRSLNANGSMMKTTFLQPPPTSPLRTSTVSPARMCVVLGSAPREMTQVYSSQSAYSLACLPRVAATTPADEEAAAAASFPHAALGSARSRNGLMESTNELLPPECREPVPSAVRASARPRQALGGLHLMTCFRSSGEVGLQTESSGSTALLAPPLPLSLTKRPGTLKKPTAAGTVLRWPLDSTMAWPWLGRLAVAVLPSAQEDEIARCPSSTGRIARGSRRGVTGVGGRAAGLLVGPGPGHGGLLLKVKERAKRY</sequence>
<dbReference type="EMBL" id="BT084449">
    <property type="protein sequence ID" value="ACR34802.1"/>
    <property type="molecule type" value="mRNA"/>
</dbReference>
<reference evidence="2" key="2">
    <citation type="submission" date="2012-06" db="EMBL/GenBank/DDBJ databases">
        <authorList>
            <person name="Yu Y."/>
            <person name="Currie J."/>
            <person name="Lomeli R."/>
            <person name="Angelova A."/>
            <person name="Collura K."/>
            <person name="Wissotski M."/>
            <person name="Campos D."/>
            <person name="Kudrna D."/>
            <person name="Golser W."/>
            <person name="Ashely E."/>
            <person name="Descour A."/>
            <person name="Fernandes J."/>
            <person name="Soderlund C."/>
            <person name="Walbot V."/>
        </authorList>
    </citation>
    <scope>NUCLEOTIDE SEQUENCE</scope>
    <source>
        <strain evidence="2">B73</strain>
    </source>
</reference>
<evidence type="ECO:0000313" key="2">
    <source>
        <dbReference type="EMBL" id="ACR34802.1"/>
    </source>
</evidence>
<dbReference type="AlphaFoldDB" id="C4J0V2"/>
<organism evidence="2">
    <name type="scientific">Zea mays</name>
    <name type="common">Maize</name>
    <dbReference type="NCBI Taxonomy" id="4577"/>
    <lineage>
        <taxon>Eukaryota</taxon>
        <taxon>Viridiplantae</taxon>
        <taxon>Streptophyta</taxon>
        <taxon>Embryophyta</taxon>
        <taxon>Tracheophyta</taxon>
        <taxon>Spermatophyta</taxon>
        <taxon>Magnoliopsida</taxon>
        <taxon>Liliopsida</taxon>
        <taxon>Poales</taxon>
        <taxon>Poaceae</taxon>
        <taxon>PACMAD clade</taxon>
        <taxon>Panicoideae</taxon>
        <taxon>Andropogonodae</taxon>
        <taxon>Andropogoneae</taxon>
        <taxon>Tripsacinae</taxon>
        <taxon>Zea</taxon>
    </lineage>
</organism>
<protein>
    <submittedName>
        <fullName evidence="2">Uncharacterized protein</fullName>
    </submittedName>
</protein>
<proteinExistence type="evidence at transcript level"/>
<feature type="compositionally biased region" description="Polar residues" evidence="1">
    <location>
        <begin position="1"/>
        <end position="19"/>
    </location>
</feature>
<reference evidence="2" key="1">
    <citation type="journal article" date="2009" name="PLoS Genet.">
        <title>Sequencing, mapping, and analysis of 27,455 maize full-length cDNAs.</title>
        <authorList>
            <person name="Soderlund C."/>
            <person name="Descour A."/>
            <person name="Kudrna D."/>
            <person name="Bomhoff M."/>
            <person name="Boyd L."/>
            <person name="Currie J."/>
            <person name="Angelova A."/>
            <person name="Collura K."/>
            <person name="Wissotski M."/>
            <person name="Ashley E."/>
            <person name="Morrow D."/>
            <person name="Fernandes J."/>
            <person name="Walbot V."/>
            <person name="Yu Y."/>
        </authorList>
    </citation>
    <scope>NUCLEOTIDE SEQUENCE</scope>
    <source>
        <strain evidence="2">B73</strain>
    </source>
</reference>